<dbReference type="AlphaFoldDB" id="A0A6A1UQE4"/>
<keyword evidence="2" id="KW-1185">Reference proteome</keyword>
<proteinExistence type="predicted"/>
<reference evidence="1 2" key="1">
    <citation type="journal article" date="2019" name="Plant Biotechnol. J.">
        <title>The red bayberry genome and genetic basis of sex determination.</title>
        <authorList>
            <person name="Jia H.M."/>
            <person name="Jia H.J."/>
            <person name="Cai Q.L."/>
            <person name="Wang Y."/>
            <person name="Zhao H.B."/>
            <person name="Yang W.F."/>
            <person name="Wang G.Y."/>
            <person name="Li Y.H."/>
            <person name="Zhan D.L."/>
            <person name="Shen Y.T."/>
            <person name="Niu Q.F."/>
            <person name="Chang L."/>
            <person name="Qiu J."/>
            <person name="Zhao L."/>
            <person name="Xie H.B."/>
            <person name="Fu W.Y."/>
            <person name="Jin J."/>
            <person name="Li X.W."/>
            <person name="Jiao Y."/>
            <person name="Zhou C.C."/>
            <person name="Tu T."/>
            <person name="Chai C.Y."/>
            <person name="Gao J.L."/>
            <person name="Fan L.J."/>
            <person name="van de Weg E."/>
            <person name="Wang J.Y."/>
            <person name="Gao Z.S."/>
        </authorList>
    </citation>
    <scope>NUCLEOTIDE SEQUENCE [LARGE SCALE GENOMIC DNA]</scope>
    <source>
        <tissue evidence="1">Leaves</tissue>
    </source>
</reference>
<dbReference type="EMBL" id="RXIC02000026">
    <property type="protein sequence ID" value="KAB1202532.1"/>
    <property type="molecule type" value="Genomic_DNA"/>
</dbReference>
<name>A0A6A1UQE4_9ROSI</name>
<organism evidence="1 2">
    <name type="scientific">Morella rubra</name>
    <name type="common">Chinese bayberry</name>
    <dbReference type="NCBI Taxonomy" id="262757"/>
    <lineage>
        <taxon>Eukaryota</taxon>
        <taxon>Viridiplantae</taxon>
        <taxon>Streptophyta</taxon>
        <taxon>Embryophyta</taxon>
        <taxon>Tracheophyta</taxon>
        <taxon>Spermatophyta</taxon>
        <taxon>Magnoliopsida</taxon>
        <taxon>eudicotyledons</taxon>
        <taxon>Gunneridae</taxon>
        <taxon>Pentapetalae</taxon>
        <taxon>rosids</taxon>
        <taxon>fabids</taxon>
        <taxon>Fagales</taxon>
        <taxon>Myricaceae</taxon>
        <taxon>Morella</taxon>
    </lineage>
</organism>
<evidence type="ECO:0000313" key="1">
    <source>
        <dbReference type="EMBL" id="KAB1202532.1"/>
    </source>
</evidence>
<accession>A0A6A1UQE4</accession>
<comment type="caution">
    <text evidence="1">The sequence shown here is derived from an EMBL/GenBank/DDBJ whole genome shotgun (WGS) entry which is preliminary data.</text>
</comment>
<protein>
    <submittedName>
        <fullName evidence="1">Uncharacterized protein</fullName>
    </submittedName>
</protein>
<gene>
    <name evidence="1" type="ORF">CJ030_MR8G004984</name>
</gene>
<evidence type="ECO:0000313" key="2">
    <source>
        <dbReference type="Proteomes" id="UP000516437"/>
    </source>
</evidence>
<dbReference type="Proteomes" id="UP000516437">
    <property type="component" value="Chromosome 8"/>
</dbReference>
<sequence length="151" mass="17710">MSQEDKDELYTRVLQKMIELQKERDPDQKHEAIVEEIFTEVFGSKFGYVRGMGKSMSPPPPPVSESRSAKVAQMSNLVDKYKFELEYYTNAHEGLTNEVKVSNERCNDYARRYASYDEKLQYLYKQLPSDNQNEADEDETEYISTLCFLNF</sequence>